<feature type="transmembrane region" description="Helical" evidence="2">
    <location>
        <begin position="122"/>
        <end position="139"/>
    </location>
</feature>
<evidence type="ECO:0000256" key="1">
    <source>
        <dbReference type="SAM" id="MobiDB-lite"/>
    </source>
</evidence>
<sequence length="194" mass="21052">MRIIRNHDHDDHEDDDHDKDRESRDPKALGDILADEISDFLAEAACAGAPFPIGQDAPTEPAAPRPVKPVLRLVKSDDTQDYSPSPAADGRLRPRLLRAGLGGSLAVLAAVVFAGWGQPAAVVIPLAAYGLGWIAYLWWNAAWRPPIPQVLAVIATAISRGIAATVRGICHATRRTITRLETVRTRHETHRTTA</sequence>
<evidence type="ECO:0000313" key="4">
    <source>
        <dbReference type="Proteomes" id="UP000317039"/>
    </source>
</evidence>
<feature type="compositionally biased region" description="Basic and acidic residues" evidence="1">
    <location>
        <begin position="1"/>
        <end position="10"/>
    </location>
</feature>
<name>A0A516NTN2_9NOCA</name>
<dbReference type="KEGG" id="nod:FOH10_29490"/>
<dbReference type="GeneID" id="80336492"/>
<accession>A0A516NTN2</accession>
<feature type="transmembrane region" description="Helical" evidence="2">
    <location>
        <begin position="96"/>
        <end position="116"/>
    </location>
</feature>
<dbReference type="EMBL" id="CP041695">
    <property type="protein sequence ID" value="QDP82253.1"/>
    <property type="molecule type" value="Genomic_DNA"/>
</dbReference>
<evidence type="ECO:0000313" key="3">
    <source>
        <dbReference type="EMBL" id="QDP82253.1"/>
    </source>
</evidence>
<keyword evidence="2" id="KW-0812">Transmembrane</keyword>
<organism evidence="3 4">
    <name type="scientific">Nocardia otitidiscaviarum</name>
    <dbReference type="NCBI Taxonomy" id="1823"/>
    <lineage>
        <taxon>Bacteria</taxon>
        <taxon>Bacillati</taxon>
        <taxon>Actinomycetota</taxon>
        <taxon>Actinomycetes</taxon>
        <taxon>Mycobacteriales</taxon>
        <taxon>Nocardiaceae</taxon>
        <taxon>Nocardia</taxon>
    </lineage>
</organism>
<keyword evidence="2" id="KW-0472">Membrane</keyword>
<proteinExistence type="predicted"/>
<dbReference type="RefSeq" id="WP_143983127.1">
    <property type="nucleotide sequence ID" value="NZ_CP041695.1"/>
</dbReference>
<gene>
    <name evidence="3" type="ORF">FOH10_29490</name>
</gene>
<dbReference type="AlphaFoldDB" id="A0A516NTN2"/>
<feature type="compositionally biased region" description="Basic and acidic residues" evidence="1">
    <location>
        <begin position="18"/>
        <end position="28"/>
    </location>
</feature>
<reference evidence="3 4" key="1">
    <citation type="submission" date="2019-07" db="EMBL/GenBank/DDBJ databases">
        <title>Complete Genome Sequence and Methylome Analysis of Nocardia otitidis-caviarum NEB252.</title>
        <authorList>
            <person name="Fomenkov A."/>
            <person name="Anton B.P."/>
            <person name="Vincze T."/>
            <person name="Roberts R.J."/>
        </authorList>
    </citation>
    <scope>NUCLEOTIDE SEQUENCE [LARGE SCALE GENOMIC DNA]</scope>
    <source>
        <strain evidence="3 4">NEB252</strain>
    </source>
</reference>
<keyword evidence="2" id="KW-1133">Transmembrane helix</keyword>
<protein>
    <submittedName>
        <fullName evidence="3">Uncharacterized protein</fullName>
    </submittedName>
</protein>
<feature type="region of interest" description="Disordered" evidence="1">
    <location>
        <begin position="1"/>
        <end position="28"/>
    </location>
</feature>
<evidence type="ECO:0000256" key="2">
    <source>
        <dbReference type="SAM" id="Phobius"/>
    </source>
</evidence>
<dbReference type="Proteomes" id="UP000317039">
    <property type="component" value="Chromosome"/>
</dbReference>